<dbReference type="Pfam" id="PF05685">
    <property type="entry name" value="Uma2"/>
    <property type="match status" value="1"/>
</dbReference>
<dbReference type="InterPro" id="IPR011335">
    <property type="entry name" value="Restrct_endonuc-II-like"/>
</dbReference>
<dbReference type="EMBL" id="FNCN01000002">
    <property type="protein sequence ID" value="SDG21173.1"/>
    <property type="molecule type" value="Genomic_DNA"/>
</dbReference>
<proteinExistence type="predicted"/>
<feature type="domain" description="Putative restriction endonuclease" evidence="1">
    <location>
        <begin position="55"/>
        <end position="208"/>
    </location>
</feature>
<keyword evidence="2" id="KW-0255">Endonuclease</keyword>
<name>A0A1G7SDW1_9ACTN</name>
<dbReference type="CDD" id="cd06260">
    <property type="entry name" value="DUF820-like"/>
    <property type="match status" value="1"/>
</dbReference>
<gene>
    <name evidence="2" type="ORF">SAMN05421505_102269</name>
</gene>
<dbReference type="Proteomes" id="UP000198923">
    <property type="component" value="Unassembled WGS sequence"/>
</dbReference>
<dbReference type="GO" id="GO:0004519">
    <property type="term" value="F:endonuclease activity"/>
    <property type="evidence" value="ECO:0007669"/>
    <property type="project" value="UniProtKB-KW"/>
</dbReference>
<keyword evidence="2" id="KW-0540">Nuclease</keyword>
<evidence type="ECO:0000313" key="3">
    <source>
        <dbReference type="Proteomes" id="UP000198923"/>
    </source>
</evidence>
<dbReference type="SUPFAM" id="SSF52980">
    <property type="entry name" value="Restriction endonuclease-like"/>
    <property type="match status" value="1"/>
</dbReference>
<dbReference type="STRING" id="504805.SAMN05421505_102269"/>
<keyword evidence="3" id="KW-1185">Reference proteome</keyword>
<dbReference type="PANTHER" id="PTHR35400:SF3">
    <property type="entry name" value="SLL1072 PROTEIN"/>
    <property type="match status" value="1"/>
</dbReference>
<dbReference type="AlphaFoldDB" id="A0A1G7SDW1"/>
<evidence type="ECO:0000313" key="2">
    <source>
        <dbReference type="EMBL" id="SDG21173.1"/>
    </source>
</evidence>
<reference evidence="2 3" key="1">
    <citation type="submission" date="2016-10" db="EMBL/GenBank/DDBJ databases">
        <authorList>
            <person name="de Groot N.N."/>
        </authorList>
    </citation>
    <scope>NUCLEOTIDE SEQUENCE [LARGE SCALE GENOMIC DNA]</scope>
    <source>
        <strain evidence="2 3">CPCC 201354</strain>
    </source>
</reference>
<organism evidence="2 3">
    <name type="scientific">Sinosporangium album</name>
    <dbReference type="NCBI Taxonomy" id="504805"/>
    <lineage>
        <taxon>Bacteria</taxon>
        <taxon>Bacillati</taxon>
        <taxon>Actinomycetota</taxon>
        <taxon>Actinomycetes</taxon>
        <taxon>Streptosporangiales</taxon>
        <taxon>Streptosporangiaceae</taxon>
        <taxon>Sinosporangium</taxon>
    </lineage>
</organism>
<keyword evidence="2" id="KW-0378">Hydrolase</keyword>
<accession>A0A1G7SDW1</accession>
<evidence type="ECO:0000259" key="1">
    <source>
        <dbReference type="Pfam" id="PF05685"/>
    </source>
</evidence>
<dbReference type="Gene3D" id="3.90.1570.10">
    <property type="entry name" value="tt1808, chain A"/>
    <property type="match status" value="1"/>
</dbReference>
<dbReference type="PANTHER" id="PTHR35400">
    <property type="entry name" value="SLR1083 PROTEIN"/>
    <property type="match status" value="1"/>
</dbReference>
<protein>
    <submittedName>
        <fullName evidence="2">Endonuclease, Uma2 family (Restriction endonuclease fold)</fullName>
    </submittedName>
</protein>
<sequence length="228" mass="25064">MVFPGKCRADEKANADTGRVTAKATSNPATAACEAPAGLPMRRTPLPGRAPFTVADLLRFPDDGNRYELSNGCLVVSPSPTPRHQVVLFRLQQVLDAVAPAGLEPLGRVNLKVDEDEFFIPDVVLVAAEAVVRTELMFDPSDIHLIVEVVGPHTRSQDRCWKRIAYADAGIPVYWRVEPSEGPSIHVYELVEGDYVRTQTHKAGEPAKFFAPFEMEFDPAVLIARRSS</sequence>
<dbReference type="InterPro" id="IPR012296">
    <property type="entry name" value="Nuclease_put_TT1808"/>
</dbReference>
<dbReference type="InterPro" id="IPR008538">
    <property type="entry name" value="Uma2"/>
</dbReference>